<dbReference type="PATRIC" id="fig|29536.5.peg.1524"/>
<keyword evidence="1" id="KW-0472">Membrane</keyword>
<evidence type="ECO:0000313" key="3">
    <source>
        <dbReference type="Proteomes" id="UP000093807"/>
    </source>
</evidence>
<reference evidence="2 3" key="1">
    <citation type="submission" date="2016-06" db="EMBL/GenBank/DDBJ databases">
        <title>Draft genome sequence of Flavobacterium succinicans strain DD5b.</title>
        <authorList>
            <person name="Poehlein A."/>
            <person name="Daniel R."/>
            <person name="Simeonova D.D."/>
        </authorList>
    </citation>
    <scope>NUCLEOTIDE SEQUENCE [LARGE SCALE GENOMIC DNA]</scope>
    <source>
        <strain evidence="2 3">DD5b</strain>
    </source>
</reference>
<keyword evidence="1" id="KW-1133">Transmembrane helix</keyword>
<feature type="transmembrane region" description="Helical" evidence="1">
    <location>
        <begin position="29"/>
        <end position="47"/>
    </location>
</feature>
<name>A0A199XS36_9FLAO</name>
<dbReference type="AlphaFoldDB" id="A0A199XS36"/>
<gene>
    <name evidence="2" type="ORF">FLB_14530</name>
</gene>
<keyword evidence="3" id="KW-1185">Reference proteome</keyword>
<evidence type="ECO:0000313" key="2">
    <source>
        <dbReference type="EMBL" id="OAZ04455.1"/>
    </source>
</evidence>
<dbReference type="EMBL" id="JMTM01000035">
    <property type="protein sequence ID" value="OAZ04455.1"/>
    <property type="molecule type" value="Genomic_DNA"/>
</dbReference>
<keyword evidence="1" id="KW-0812">Transmembrane</keyword>
<sequence length="53" mass="6000">MKNISPLYLYFVSLICFVLANLVRGKMDFAYGFFLGTGVVLFLIGLYKKISSK</sequence>
<proteinExistence type="predicted"/>
<accession>A0A199XS36</accession>
<feature type="transmembrane region" description="Helical" evidence="1">
    <location>
        <begin position="7"/>
        <end position="23"/>
    </location>
</feature>
<dbReference type="Proteomes" id="UP000093807">
    <property type="component" value="Unassembled WGS sequence"/>
</dbReference>
<comment type="caution">
    <text evidence="2">The sequence shown here is derived from an EMBL/GenBank/DDBJ whole genome shotgun (WGS) entry which is preliminary data.</text>
</comment>
<protein>
    <submittedName>
        <fullName evidence="2">Uncharacterized protein</fullName>
    </submittedName>
</protein>
<evidence type="ECO:0000256" key="1">
    <source>
        <dbReference type="SAM" id="Phobius"/>
    </source>
</evidence>
<organism evidence="2 3">
    <name type="scientific">Flavobacterium succinicans</name>
    <dbReference type="NCBI Taxonomy" id="29536"/>
    <lineage>
        <taxon>Bacteria</taxon>
        <taxon>Pseudomonadati</taxon>
        <taxon>Bacteroidota</taxon>
        <taxon>Flavobacteriia</taxon>
        <taxon>Flavobacteriales</taxon>
        <taxon>Flavobacteriaceae</taxon>
        <taxon>Flavobacterium</taxon>
    </lineage>
</organism>